<evidence type="ECO:0000256" key="2">
    <source>
        <dbReference type="ARBA" id="ARBA00022859"/>
    </source>
</evidence>
<reference evidence="4" key="2">
    <citation type="submission" date="2025-09" db="UniProtKB">
        <authorList>
            <consortium name="Ensembl"/>
        </authorList>
    </citation>
    <scope>IDENTIFICATION</scope>
</reference>
<dbReference type="Proteomes" id="UP000261360">
    <property type="component" value="Unplaced"/>
</dbReference>
<organism evidence="4 5">
    <name type="scientific">Seriola lalandi dorsalis</name>
    <dbReference type="NCBI Taxonomy" id="1841481"/>
    <lineage>
        <taxon>Eukaryota</taxon>
        <taxon>Metazoa</taxon>
        <taxon>Chordata</taxon>
        <taxon>Craniata</taxon>
        <taxon>Vertebrata</taxon>
        <taxon>Euteleostomi</taxon>
        <taxon>Actinopterygii</taxon>
        <taxon>Neopterygii</taxon>
        <taxon>Teleostei</taxon>
        <taxon>Neoteleostei</taxon>
        <taxon>Acanthomorphata</taxon>
        <taxon>Carangaria</taxon>
        <taxon>Carangiformes</taxon>
        <taxon>Carangidae</taxon>
        <taxon>Seriola</taxon>
    </lineage>
</organism>
<dbReference type="InterPro" id="IPR050413">
    <property type="entry name" value="TCR_beta_variable"/>
</dbReference>
<accession>A0A3B4XBI4</accession>
<dbReference type="AlphaFoldDB" id="A0A3B4XBI4"/>
<dbReference type="InterPro" id="IPR013783">
    <property type="entry name" value="Ig-like_fold"/>
</dbReference>
<dbReference type="Gene3D" id="2.60.40.10">
    <property type="entry name" value="Immunoglobulins"/>
    <property type="match status" value="1"/>
</dbReference>
<sequence length="135" mass="15422">STFWSYICLHVLTSTVEHTGPTGGNDVNQTPILWKNQGESAKMHCNYTKGAAYYQMYWYRQLPGKNMKPILFIPNEKAQNEPDFGEDKFPATKPDAQSGTLTVKNLDFFIFLLWIKGKLTFYFRDGSRGLKSGLL</sequence>
<dbReference type="Pfam" id="PF07686">
    <property type="entry name" value="V-set"/>
    <property type="match status" value="1"/>
</dbReference>
<keyword evidence="5" id="KW-1185">Reference proteome</keyword>
<protein>
    <recommendedName>
        <fullName evidence="3">Immunoglobulin V-set domain-containing protein</fullName>
    </recommendedName>
</protein>
<dbReference type="InterPro" id="IPR036179">
    <property type="entry name" value="Ig-like_dom_sf"/>
</dbReference>
<evidence type="ECO:0000256" key="1">
    <source>
        <dbReference type="ARBA" id="ARBA00022729"/>
    </source>
</evidence>
<dbReference type="SUPFAM" id="SSF48726">
    <property type="entry name" value="Immunoglobulin"/>
    <property type="match status" value="1"/>
</dbReference>
<reference evidence="4" key="1">
    <citation type="submission" date="2025-08" db="UniProtKB">
        <authorList>
            <consortium name="Ensembl"/>
        </authorList>
    </citation>
    <scope>IDENTIFICATION</scope>
</reference>
<dbReference type="GeneTree" id="ENSGT01030000234952"/>
<dbReference type="Ensembl" id="ENSSLDT00000013813.1">
    <property type="protein sequence ID" value="ENSSLDP00000013327.1"/>
    <property type="gene ID" value="ENSSLDG00000010621.1"/>
</dbReference>
<keyword evidence="1" id="KW-0732">Signal</keyword>
<dbReference type="GO" id="GO:0005886">
    <property type="term" value="C:plasma membrane"/>
    <property type="evidence" value="ECO:0007669"/>
    <property type="project" value="TreeGrafter"/>
</dbReference>
<dbReference type="InterPro" id="IPR013106">
    <property type="entry name" value="Ig_V-set"/>
</dbReference>
<dbReference type="PANTHER" id="PTHR23268">
    <property type="entry name" value="T-CELL RECEPTOR BETA CHAIN"/>
    <property type="match status" value="1"/>
</dbReference>
<dbReference type="GO" id="GO:0002376">
    <property type="term" value="P:immune system process"/>
    <property type="evidence" value="ECO:0007669"/>
    <property type="project" value="UniProtKB-KW"/>
</dbReference>
<evidence type="ECO:0000313" key="5">
    <source>
        <dbReference type="Proteomes" id="UP000261360"/>
    </source>
</evidence>
<dbReference type="PANTHER" id="PTHR23268:SF102">
    <property type="entry name" value="IMMUNOGLOBULIN V-SET DOMAIN-CONTAINING PROTEIN"/>
    <property type="match status" value="1"/>
</dbReference>
<proteinExistence type="predicted"/>
<dbReference type="STRING" id="1841481.ENSSLDP00000013327"/>
<dbReference type="GO" id="GO:0007166">
    <property type="term" value="P:cell surface receptor signaling pathway"/>
    <property type="evidence" value="ECO:0007669"/>
    <property type="project" value="TreeGrafter"/>
</dbReference>
<feature type="domain" description="Immunoglobulin V-set" evidence="3">
    <location>
        <begin position="33"/>
        <end position="107"/>
    </location>
</feature>
<evidence type="ECO:0000313" key="4">
    <source>
        <dbReference type="Ensembl" id="ENSSLDP00000013327.1"/>
    </source>
</evidence>
<keyword evidence="2" id="KW-0391">Immunity</keyword>
<name>A0A3B4XBI4_SERLL</name>
<evidence type="ECO:0000259" key="3">
    <source>
        <dbReference type="Pfam" id="PF07686"/>
    </source>
</evidence>